<feature type="transmembrane region" description="Helical" evidence="8">
    <location>
        <begin position="200"/>
        <end position="221"/>
    </location>
</feature>
<feature type="compositionally biased region" description="Basic and acidic residues" evidence="7">
    <location>
        <begin position="275"/>
        <end position="289"/>
    </location>
</feature>
<evidence type="ECO:0000256" key="1">
    <source>
        <dbReference type="ARBA" id="ARBA00004127"/>
    </source>
</evidence>
<comment type="similarity">
    <text evidence="2">Belongs to the major facilitator superfamily.</text>
</comment>
<dbReference type="EMBL" id="DF238814">
    <property type="protein sequence ID" value="GAC97978.1"/>
    <property type="molecule type" value="Genomic_DNA"/>
</dbReference>
<dbReference type="GO" id="GO:0012505">
    <property type="term" value="C:endomembrane system"/>
    <property type="evidence" value="ECO:0007669"/>
    <property type="project" value="UniProtKB-SubCell"/>
</dbReference>
<evidence type="ECO:0000313" key="10">
    <source>
        <dbReference type="Proteomes" id="UP000014071"/>
    </source>
</evidence>
<dbReference type="InterPro" id="IPR011701">
    <property type="entry name" value="MFS"/>
</dbReference>
<dbReference type="PANTHER" id="PTHR23514">
    <property type="entry name" value="BYPASS OF STOP CODON PROTEIN 6"/>
    <property type="match status" value="1"/>
</dbReference>
<gene>
    <name evidence="9" type="ORF">PHSY_005566</name>
</gene>
<feature type="region of interest" description="Disordered" evidence="7">
    <location>
        <begin position="1"/>
        <end position="44"/>
    </location>
</feature>
<keyword evidence="3" id="KW-0813">Transport</keyword>
<keyword evidence="6 8" id="KW-0472">Membrane</keyword>
<evidence type="ECO:0000256" key="8">
    <source>
        <dbReference type="SAM" id="Phobius"/>
    </source>
</evidence>
<dbReference type="Gene3D" id="1.20.1250.20">
    <property type="entry name" value="MFS general substrate transporter like domains"/>
    <property type="match status" value="2"/>
</dbReference>
<comment type="subcellular location">
    <subcellularLocation>
        <location evidence="1">Endomembrane system</location>
        <topology evidence="1">Multi-pass membrane protein</topology>
    </subcellularLocation>
</comment>
<feature type="region of interest" description="Disordered" evidence="7">
    <location>
        <begin position="275"/>
        <end position="310"/>
    </location>
</feature>
<feature type="transmembrane region" description="Helical" evidence="8">
    <location>
        <begin position="381"/>
        <end position="400"/>
    </location>
</feature>
<dbReference type="OrthoDB" id="413079at2759"/>
<feature type="compositionally biased region" description="Polar residues" evidence="7">
    <location>
        <begin position="297"/>
        <end position="310"/>
    </location>
</feature>
<dbReference type="eggNOG" id="ENOG502QU6M">
    <property type="taxonomic scope" value="Eukaryota"/>
</dbReference>
<evidence type="ECO:0000256" key="7">
    <source>
        <dbReference type="SAM" id="MobiDB-lite"/>
    </source>
</evidence>
<dbReference type="Pfam" id="PF07690">
    <property type="entry name" value="MFS_1"/>
    <property type="match status" value="1"/>
</dbReference>
<feature type="transmembrane region" description="Helical" evidence="8">
    <location>
        <begin position="501"/>
        <end position="522"/>
    </location>
</feature>
<dbReference type="AlphaFoldDB" id="R9P9B1"/>
<proteinExistence type="inferred from homology"/>
<dbReference type="GO" id="GO:0022857">
    <property type="term" value="F:transmembrane transporter activity"/>
    <property type="evidence" value="ECO:0007669"/>
    <property type="project" value="InterPro"/>
</dbReference>
<sequence length="550" mass="59509">MSLREPSDAADLSQPRSRSSFVHASRPTSITTTTTNTNPAPRPRTTNALRHAVKSISKFTGHGAHGDAESRSMFLKECSLYTCFLLAGWVDATPGALLPAIRQRWDLSFVYVSMLFVGTFTGCIIAAGFVSPMMDRFGFGKMISGAAALGMVFPVVFLTMPPFPVLIVAMIFSGMSTSTLDALVNVWISQRPKADVRLGFTHFLYGVGALSSPLAAIPFLHEGRKGIAFQYFFIVSLGLATVVLTLVTVAFRLQRDEHVEGPEMGDVTETRIELQPRSASDSKEKHQCVDEAGVSQAGESGSSSTPLELMPTTSRGLGRSELHPVPADTANTRSAFHKLKAVVRQRKVILLSLFTFMYVGTEVTVGGWSSTFLLEVRNQSTSANAIVSGFWAGIAFGRILLIPVTAWMGEELAVLVYLFCAIGLQLLVWLLPNIVANAVALALLGVFLGPAFPAMIRVCERTVRPRAHLTAAISFISTFAAAGMAMLPLLVGIASQEAPQGIKILAPMLVAMLAVQVGLWCATNKRYLVKRVLRRKGDEQQGIEDVDRLD</sequence>
<feature type="transmembrane region" description="Helical" evidence="8">
    <location>
        <begin position="348"/>
        <end position="369"/>
    </location>
</feature>
<organism evidence="9 10">
    <name type="scientific">Pseudozyma hubeiensis (strain SY62)</name>
    <name type="common">Yeast</name>
    <dbReference type="NCBI Taxonomy" id="1305764"/>
    <lineage>
        <taxon>Eukaryota</taxon>
        <taxon>Fungi</taxon>
        <taxon>Dikarya</taxon>
        <taxon>Basidiomycota</taxon>
        <taxon>Ustilaginomycotina</taxon>
        <taxon>Ustilaginomycetes</taxon>
        <taxon>Ustilaginales</taxon>
        <taxon>Ustilaginaceae</taxon>
        <taxon>Pseudozyma</taxon>
    </lineage>
</organism>
<evidence type="ECO:0000256" key="5">
    <source>
        <dbReference type="ARBA" id="ARBA00022989"/>
    </source>
</evidence>
<keyword evidence="4 8" id="KW-0812">Transmembrane</keyword>
<dbReference type="FunFam" id="1.20.1250.20:FF:000286">
    <property type="entry name" value="MFS efflux transporter"/>
    <property type="match status" value="1"/>
</dbReference>
<dbReference type="Proteomes" id="UP000014071">
    <property type="component" value="Unassembled WGS sequence"/>
</dbReference>
<dbReference type="RefSeq" id="XP_012191565.1">
    <property type="nucleotide sequence ID" value="XM_012336175.1"/>
</dbReference>
<evidence type="ECO:0000256" key="2">
    <source>
        <dbReference type="ARBA" id="ARBA00008335"/>
    </source>
</evidence>
<accession>R9P9B1</accession>
<feature type="transmembrane region" description="Helical" evidence="8">
    <location>
        <begin position="412"/>
        <end position="432"/>
    </location>
</feature>
<dbReference type="InterPro" id="IPR036259">
    <property type="entry name" value="MFS_trans_sf"/>
</dbReference>
<evidence type="ECO:0000313" key="9">
    <source>
        <dbReference type="EMBL" id="GAC97978.1"/>
    </source>
</evidence>
<feature type="transmembrane region" description="Helical" evidence="8">
    <location>
        <begin position="471"/>
        <end position="495"/>
    </location>
</feature>
<feature type="transmembrane region" description="Helical" evidence="8">
    <location>
        <begin position="227"/>
        <end position="251"/>
    </location>
</feature>
<feature type="transmembrane region" description="Helical" evidence="8">
    <location>
        <begin position="438"/>
        <end position="459"/>
    </location>
</feature>
<feature type="compositionally biased region" description="Low complexity" evidence="7">
    <location>
        <begin position="24"/>
        <end position="44"/>
    </location>
</feature>
<name>R9P9B1_PSEHS</name>
<dbReference type="GO" id="GO:0016020">
    <property type="term" value="C:membrane"/>
    <property type="evidence" value="ECO:0007669"/>
    <property type="project" value="TreeGrafter"/>
</dbReference>
<dbReference type="SUPFAM" id="SSF103473">
    <property type="entry name" value="MFS general substrate transporter"/>
    <property type="match status" value="1"/>
</dbReference>
<evidence type="ECO:0000256" key="4">
    <source>
        <dbReference type="ARBA" id="ARBA00022692"/>
    </source>
</evidence>
<reference evidence="10" key="1">
    <citation type="journal article" date="2013" name="Genome Announc.">
        <title>Draft genome sequence of the basidiomycetous yeast-like fungus Pseudozyma hubeiensis SY62, which produces an abundant amount of the biosurfactant mannosylerythritol lipids.</title>
        <authorList>
            <person name="Konishi M."/>
            <person name="Hatada Y."/>
            <person name="Horiuchi J."/>
        </authorList>
    </citation>
    <scope>NUCLEOTIDE SEQUENCE [LARGE SCALE GENOMIC DNA]</scope>
    <source>
        <strain evidence="10">SY62</strain>
    </source>
</reference>
<keyword evidence="10" id="KW-1185">Reference proteome</keyword>
<dbReference type="HOGENOM" id="CLU_021993_6_0_1"/>
<feature type="transmembrane region" description="Helical" evidence="8">
    <location>
        <begin position="107"/>
        <end position="130"/>
    </location>
</feature>
<dbReference type="InterPro" id="IPR051788">
    <property type="entry name" value="MFS_Transporter"/>
</dbReference>
<evidence type="ECO:0000256" key="3">
    <source>
        <dbReference type="ARBA" id="ARBA00022448"/>
    </source>
</evidence>
<feature type="transmembrane region" description="Helical" evidence="8">
    <location>
        <begin position="142"/>
        <end position="160"/>
    </location>
</feature>
<evidence type="ECO:0000256" key="6">
    <source>
        <dbReference type="ARBA" id="ARBA00023136"/>
    </source>
</evidence>
<dbReference type="STRING" id="1305764.R9P9B1"/>
<dbReference type="GeneID" id="24110844"/>
<keyword evidence="5 8" id="KW-1133">Transmembrane helix</keyword>
<protein>
    <submittedName>
        <fullName evidence="9">Transporter</fullName>
    </submittedName>
</protein>
<dbReference type="PANTHER" id="PTHR23514:SF3">
    <property type="entry name" value="BYPASS OF STOP CODON PROTEIN 6"/>
    <property type="match status" value="1"/>
</dbReference>